<evidence type="ECO:0000256" key="2">
    <source>
        <dbReference type="ARBA" id="ARBA00004740"/>
    </source>
</evidence>
<evidence type="ECO:0000256" key="8">
    <source>
        <dbReference type="ARBA" id="ARBA00041614"/>
    </source>
</evidence>
<proteinExistence type="inferred from homology"/>
<dbReference type="AlphaFoldDB" id="A0A165QKM4"/>
<dbReference type="Pfam" id="PF22666">
    <property type="entry name" value="Glyco_hydro_2_N2"/>
    <property type="match status" value="1"/>
</dbReference>
<dbReference type="GO" id="GO:0004567">
    <property type="term" value="F:beta-mannosidase activity"/>
    <property type="evidence" value="ECO:0007669"/>
    <property type="project" value="UniProtKB-EC"/>
</dbReference>
<dbReference type="InParanoid" id="A0A165QKM4"/>
<dbReference type="Gene3D" id="2.60.40.10">
    <property type="entry name" value="Immunoglobulins"/>
    <property type="match status" value="1"/>
</dbReference>
<evidence type="ECO:0000259" key="11">
    <source>
        <dbReference type="Pfam" id="PF22666"/>
    </source>
</evidence>
<evidence type="ECO:0000313" key="12">
    <source>
        <dbReference type="EMBL" id="KZW03756.1"/>
    </source>
</evidence>
<dbReference type="STRING" id="1314781.A0A165QKM4"/>
<dbReference type="EMBL" id="KV425882">
    <property type="protein sequence ID" value="KZW03756.1"/>
    <property type="molecule type" value="Genomic_DNA"/>
</dbReference>
<dbReference type="Gene3D" id="3.20.20.80">
    <property type="entry name" value="Glycosidases"/>
    <property type="match status" value="1"/>
</dbReference>
<dbReference type="InterPro" id="IPR013783">
    <property type="entry name" value="Ig-like_fold"/>
</dbReference>
<dbReference type="GO" id="GO:0006516">
    <property type="term" value="P:glycoprotein catabolic process"/>
    <property type="evidence" value="ECO:0007669"/>
    <property type="project" value="TreeGrafter"/>
</dbReference>
<dbReference type="SUPFAM" id="SSF51445">
    <property type="entry name" value="(Trans)glycosidases"/>
    <property type="match status" value="1"/>
</dbReference>
<comment type="similarity">
    <text evidence="6">Belongs to the glycosyl hydrolase 2 family. Beta-mannosidase B subfamily.</text>
</comment>
<gene>
    <name evidence="12" type="ORF">EXIGLDRAFT_827716</name>
</gene>
<dbReference type="InterPro" id="IPR008979">
    <property type="entry name" value="Galactose-bd-like_sf"/>
</dbReference>
<keyword evidence="4" id="KW-0378">Hydrolase</keyword>
<dbReference type="SUPFAM" id="SSF49303">
    <property type="entry name" value="beta-Galactosidase/glucuronidase domain"/>
    <property type="match status" value="2"/>
</dbReference>
<dbReference type="Proteomes" id="UP000077266">
    <property type="component" value="Unassembled WGS sequence"/>
</dbReference>
<evidence type="ECO:0000259" key="10">
    <source>
        <dbReference type="Pfam" id="PF17786"/>
    </source>
</evidence>
<keyword evidence="5" id="KW-0326">Glycosidase</keyword>
<dbReference type="SUPFAM" id="SSF49785">
    <property type="entry name" value="Galactose-binding domain-like"/>
    <property type="match status" value="1"/>
</dbReference>
<keyword evidence="13" id="KW-1185">Reference proteome</keyword>
<protein>
    <recommendedName>
        <fullName evidence="7">Beta-mannosidase B</fullName>
        <ecNumber evidence="3">3.2.1.25</ecNumber>
    </recommendedName>
    <alternativeName>
        <fullName evidence="8">Mannanase B</fullName>
    </alternativeName>
</protein>
<feature type="domain" description="Glycoside hydrolase family 2 immunoglobulin-like beta-sandwich" evidence="9">
    <location>
        <begin position="186"/>
        <end position="291"/>
    </location>
</feature>
<comment type="catalytic activity">
    <reaction evidence="1">
        <text>Hydrolysis of terminal, non-reducing beta-D-mannose residues in beta-D-mannosides.</text>
        <dbReference type="EC" id="3.2.1.25"/>
    </reaction>
</comment>
<accession>A0A165QKM4</accession>
<evidence type="ECO:0000313" key="13">
    <source>
        <dbReference type="Proteomes" id="UP000077266"/>
    </source>
</evidence>
<feature type="domain" description="Beta-mannosidase-like galactose-binding" evidence="11">
    <location>
        <begin position="8"/>
        <end position="176"/>
    </location>
</feature>
<evidence type="ECO:0000256" key="5">
    <source>
        <dbReference type="ARBA" id="ARBA00023295"/>
    </source>
</evidence>
<dbReference type="FunFam" id="3.20.20.80:FF:000050">
    <property type="entry name" value="Beta-mannosidase B"/>
    <property type="match status" value="1"/>
</dbReference>
<evidence type="ECO:0000256" key="6">
    <source>
        <dbReference type="ARBA" id="ARBA00038429"/>
    </source>
</evidence>
<dbReference type="OrthoDB" id="2866996at2759"/>
<dbReference type="GO" id="GO:0005975">
    <property type="term" value="P:carbohydrate metabolic process"/>
    <property type="evidence" value="ECO:0007669"/>
    <property type="project" value="InterPro"/>
</dbReference>
<name>A0A165QKM4_EXIGL</name>
<dbReference type="InterPro" id="IPR054593">
    <property type="entry name" value="Beta-mannosidase-like_N2"/>
</dbReference>
<evidence type="ECO:0000256" key="4">
    <source>
        <dbReference type="ARBA" id="ARBA00022801"/>
    </source>
</evidence>
<dbReference type="Pfam" id="PF00703">
    <property type="entry name" value="Glyco_hydro_2"/>
    <property type="match status" value="1"/>
</dbReference>
<reference evidence="12 13" key="1">
    <citation type="journal article" date="2016" name="Mol. Biol. Evol.">
        <title>Comparative Genomics of Early-Diverging Mushroom-Forming Fungi Provides Insights into the Origins of Lignocellulose Decay Capabilities.</title>
        <authorList>
            <person name="Nagy L.G."/>
            <person name="Riley R."/>
            <person name="Tritt A."/>
            <person name="Adam C."/>
            <person name="Daum C."/>
            <person name="Floudas D."/>
            <person name="Sun H."/>
            <person name="Yadav J.S."/>
            <person name="Pangilinan J."/>
            <person name="Larsson K.H."/>
            <person name="Matsuura K."/>
            <person name="Barry K."/>
            <person name="Labutti K."/>
            <person name="Kuo R."/>
            <person name="Ohm R.A."/>
            <person name="Bhattacharya S.S."/>
            <person name="Shirouzu T."/>
            <person name="Yoshinaga Y."/>
            <person name="Martin F.M."/>
            <person name="Grigoriev I.V."/>
            <person name="Hibbett D.S."/>
        </authorList>
    </citation>
    <scope>NUCLEOTIDE SEQUENCE [LARGE SCALE GENOMIC DNA]</scope>
    <source>
        <strain evidence="12 13">HHB12029</strain>
    </source>
</reference>
<dbReference type="InterPro" id="IPR041447">
    <property type="entry name" value="Mannosidase_ig"/>
</dbReference>
<dbReference type="InterPro" id="IPR050887">
    <property type="entry name" value="Beta-mannosidase_GH2"/>
</dbReference>
<comment type="pathway">
    <text evidence="2">Glycan metabolism; N-glycan degradation.</text>
</comment>
<dbReference type="PANTHER" id="PTHR43730:SF1">
    <property type="entry name" value="BETA-MANNOSIDASE"/>
    <property type="match status" value="1"/>
</dbReference>
<organism evidence="12 13">
    <name type="scientific">Exidia glandulosa HHB12029</name>
    <dbReference type="NCBI Taxonomy" id="1314781"/>
    <lineage>
        <taxon>Eukaryota</taxon>
        <taxon>Fungi</taxon>
        <taxon>Dikarya</taxon>
        <taxon>Basidiomycota</taxon>
        <taxon>Agaricomycotina</taxon>
        <taxon>Agaricomycetes</taxon>
        <taxon>Auriculariales</taxon>
        <taxon>Exidiaceae</taxon>
        <taxon>Exidia</taxon>
    </lineage>
</organism>
<sequence>MRTLSDNWSFAQAGTEEWHAVSEMPTTVHVELLKLKKIPDPFIGLAEWDVQWVGEAEWIFKTSFEVGESELAQPNVDLVFNGLDTYATVKLNGETILDANNQFTPYRVAVKGKIQAGTNELVINFPSTFFKGKELEQQNGKFLLWNGDSSRLHVRKAQYNYGWDWGPVLMTAGPWKPVYLHAYSARLSDVHVQAHVDENLNSKISVVATATPGAAKVQITVKDPQGDVLHQAEAKFDKDGKTSTSFALDSKKSQLWYPVGYGKQPIYTATAQLFNANEQSVDSQTEKFGLRRVRVVEDKLIDQDGRTFLFEVNNIRIFCGGSNWIPADSFLTTVTPERYRAWLELMVEGNQNMIRVWGGGIYEADVFYDLCDELGLLVWQDFMFGCGQARDRIYPAYDELLERLVPEVEANVTRLRHHPSIVIFAGNNEDYLLAEQNNLELDYADETSDFRKTNFPARHIYERVLPEIVERLSDIHYHRASPYSGYGKVSTDREHGDIHQWNVWHGSQEPWHNWDKLSGRFVSEFGMEGYPDIRTVDYWMGGNATERYPQSRIMNNHNKANGFERRLELYLMENFKHAFDIESYVYYTQIMQAETLASAYRLWRREWKGRGREYTAGALVWQVCVPLHALWLPAPPPPPMRTHNAHSQINDCWPVTSWAIVDYFLRPKPAYFTIARELAPISVGATRKEVTTFADGRTAAHLEIATPVEIWGSNFTLAEVKAKLVVKAFDLERDDWSEGWEQEIVLAPNASTELWKGQLPGQEIRKLKSERPKDIILSVRIIGPDGRVLARYANWPEPFKYIVFPPVEALGLKTKIGSDGESVTLSTKKPIKGIVLDVADRSGAEVKWGDQAIDLVPGDDQTIRAVGLAGREIKLRFLGDGTA</sequence>
<dbReference type="EC" id="3.2.1.25" evidence="3"/>
<evidence type="ECO:0000256" key="3">
    <source>
        <dbReference type="ARBA" id="ARBA00012754"/>
    </source>
</evidence>
<dbReference type="InterPro" id="IPR036156">
    <property type="entry name" value="Beta-gal/glucu_dom_sf"/>
</dbReference>
<evidence type="ECO:0000256" key="7">
    <source>
        <dbReference type="ARBA" id="ARBA00041069"/>
    </source>
</evidence>
<dbReference type="Pfam" id="PF17786">
    <property type="entry name" value="Mannosidase_ig"/>
    <property type="match status" value="1"/>
</dbReference>
<dbReference type="InterPro" id="IPR017853">
    <property type="entry name" value="GH"/>
</dbReference>
<dbReference type="Gene3D" id="2.60.120.260">
    <property type="entry name" value="Galactose-binding domain-like"/>
    <property type="match status" value="1"/>
</dbReference>
<evidence type="ECO:0000259" key="9">
    <source>
        <dbReference type="Pfam" id="PF00703"/>
    </source>
</evidence>
<evidence type="ECO:0000256" key="1">
    <source>
        <dbReference type="ARBA" id="ARBA00000829"/>
    </source>
</evidence>
<dbReference type="InterPro" id="IPR006102">
    <property type="entry name" value="Ig-like_GH2"/>
</dbReference>
<dbReference type="PANTHER" id="PTHR43730">
    <property type="entry name" value="BETA-MANNOSIDASE"/>
    <property type="match status" value="1"/>
</dbReference>
<feature type="domain" description="Mannosidase Ig/CBM-like" evidence="10">
    <location>
        <begin position="707"/>
        <end position="801"/>
    </location>
</feature>